<dbReference type="AlphaFoldDB" id="A0A8H5LH68"/>
<evidence type="ECO:0000313" key="4">
    <source>
        <dbReference type="Proteomes" id="UP000559027"/>
    </source>
</evidence>
<dbReference type="PROSITE" id="PS51489">
    <property type="entry name" value="BUB1_N"/>
    <property type="match status" value="1"/>
</dbReference>
<dbReference type="GO" id="GO:0007094">
    <property type="term" value="P:mitotic spindle assembly checkpoint signaling"/>
    <property type="evidence" value="ECO:0007669"/>
    <property type="project" value="InterPro"/>
</dbReference>
<sequence length="1093" mass="120355">MISSEDDVFSSSEPPIVDCDVLEASKENVQPLGTGRRVTALSAILSTPHAQREAKLQSTRNRLRINVELALASSDADLKDESELQDLNIPTNTTNALDAYWNFVNWTLDNYPQGHSAESGLLELLEEATRVLKDHDGGKWRKDIKYLKLWLLYASYVEKPVVIYKFLVVNEIGTNWALLYEEYAAVLERDGRRKEADEAYSLGLARHASPLEHLQERYNDFQKRMMSNMMLPPAPAPSATLGSSQRPRAALITTSIRPPSSSSTARSTPRSVSTPMSTSAASNPSQLQIFVDPMGSSSQVDDPSSDAWQDLGTRKTRIKENVPEVKKMAGTTLKQAGKSKRIASSSAASSSKSGSGGGTTSVSGGFAVFRDPGPEEEGSTAVAAMPPPAVIPKAKGGAPTLPKTPARSTFVPFIDDSSTASGQDTLATPVQGGPPATPKFTPFRDGTASTLAPTSTASTAGLTDSVIKVKKAGLKAPMMSSEAEALRKDPLKNYQEHEPSFDMDISLPSDANYVPPPPIWSTHLHSTSEAVSNKMGTYKDDPDKSATLNAPGQPLITNSPHINSALQSPNEPSLKKARLGCSLGSPDPLDSPETCNTTVSTSLFVHLPLEILAEILFFTISPKDLLAVTRTCKSLCEQLLSPGSSFIWKNMRNRVGLPDPMSFTKCISYKEGEGAVSARIIGVGLFVGREPAYAAFVFDGGVCEKLLSRQALSLEGRLFFLSYIDRLRPIIAQELQEFYEKQTHRTVMRLRQKNFDHIWKYYQGLRSRGDEYSILPSFPVFLTFSAVQFLQSLDLAAAKITVKAAGSEGGPLKAMLKHQINSWVEQVKYGLLKTIDPSGSLTKEWKTRAPTSLVPHPVLQPDALWKCRVCHSVEPRYAMDECLDFKGVCMHQCKEKDGNKRGRGKTSHMWSVDNFVRDAQAYAAMKAYMEMVKTSSVVKYLNDEISEEVWLCTSCNPPLRIVADSLVGHSHRHTDETKLENFVPASWNYAPPPTHFGLTQWLINLRGGAKEWVERKIYICCHCFHRQVLEDGPAKSHEVLASTDRLKFNGLRSHLASKHKIHAVRDEDYYCDKTIFEYLGTKYGLVEGRGLNL</sequence>
<dbReference type="PANTHER" id="PTHR14030:SF4">
    <property type="entry name" value="BUB1 KINASE, ISOFORM A-RELATED"/>
    <property type="match status" value="1"/>
</dbReference>
<keyword evidence="4" id="KW-1185">Reference proteome</keyword>
<dbReference type="PANTHER" id="PTHR14030">
    <property type="entry name" value="MITOTIC CHECKPOINT SERINE/THREONINE-PROTEIN KINASE BUB1"/>
    <property type="match status" value="1"/>
</dbReference>
<dbReference type="Pfam" id="PF08311">
    <property type="entry name" value="Mad3_BUB1_I"/>
    <property type="match status" value="1"/>
</dbReference>
<dbReference type="EMBL" id="JAACJO010000006">
    <property type="protein sequence ID" value="KAF5357022.1"/>
    <property type="molecule type" value="Genomic_DNA"/>
</dbReference>
<dbReference type="InterPro" id="IPR013212">
    <property type="entry name" value="Mad3/Bub1_I"/>
</dbReference>
<feature type="domain" description="BUB1 N-terminal" evidence="2">
    <location>
        <begin position="80"/>
        <end position="251"/>
    </location>
</feature>
<dbReference type="InterPro" id="IPR015661">
    <property type="entry name" value="Bub1/Mad3"/>
</dbReference>
<dbReference type="SMART" id="SM00777">
    <property type="entry name" value="Mad3_BUB1_I"/>
    <property type="match status" value="1"/>
</dbReference>
<evidence type="ECO:0000259" key="2">
    <source>
        <dbReference type="PROSITE" id="PS51489"/>
    </source>
</evidence>
<feature type="compositionally biased region" description="Low complexity" evidence="1">
    <location>
        <begin position="253"/>
        <end position="275"/>
    </location>
</feature>
<dbReference type="OrthoDB" id="248495at2759"/>
<organism evidence="3 4">
    <name type="scientific">Leucocoprinus leucothites</name>
    <dbReference type="NCBI Taxonomy" id="201217"/>
    <lineage>
        <taxon>Eukaryota</taxon>
        <taxon>Fungi</taxon>
        <taxon>Dikarya</taxon>
        <taxon>Basidiomycota</taxon>
        <taxon>Agaricomycotina</taxon>
        <taxon>Agaricomycetes</taxon>
        <taxon>Agaricomycetidae</taxon>
        <taxon>Agaricales</taxon>
        <taxon>Agaricineae</taxon>
        <taxon>Agaricaceae</taxon>
        <taxon>Leucocoprinus</taxon>
    </lineage>
</organism>
<accession>A0A8H5LH68</accession>
<feature type="compositionally biased region" description="Basic and acidic residues" evidence="1">
    <location>
        <begin position="318"/>
        <end position="327"/>
    </location>
</feature>
<dbReference type="GO" id="GO:0005634">
    <property type="term" value="C:nucleus"/>
    <property type="evidence" value="ECO:0007669"/>
    <property type="project" value="TreeGrafter"/>
</dbReference>
<dbReference type="InterPro" id="IPR036047">
    <property type="entry name" value="F-box-like_dom_sf"/>
</dbReference>
<feature type="compositionally biased region" description="Low complexity" evidence="1">
    <location>
        <begin position="342"/>
        <end position="353"/>
    </location>
</feature>
<evidence type="ECO:0000313" key="3">
    <source>
        <dbReference type="EMBL" id="KAF5357022.1"/>
    </source>
</evidence>
<dbReference type="CDD" id="cd09917">
    <property type="entry name" value="F-box_SF"/>
    <property type="match status" value="1"/>
</dbReference>
<dbReference type="GO" id="GO:0051754">
    <property type="term" value="P:meiotic sister chromatid cohesion, centromeric"/>
    <property type="evidence" value="ECO:0007669"/>
    <property type="project" value="TreeGrafter"/>
</dbReference>
<evidence type="ECO:0000256" key="1">
    <source>
        <dbReference type="SAM" id="MobiDB-lite"/>
    </source>
</evidence>
<comment type="caution">
    <text evidence="3">The sequence shown here is derived from an EMBL/GenBank/DDBJ whole genome shotgun (WGS) entry which is preliminary data.</text>
</comment>
<feature type="region of interest" description="Disordered" evidence="1">
    <location>
        <begin position="253"/>
        <end position="443"/>
    </location>
</feature>
<proteinExistence type="predicted"/>
<dbReference type="SUPFAM" id="SSF81383">
    <property type="entry name" value="F-box domain"/>
    <property type="match status" value="1"/>
</dbReference>
<reference evidence="3 4" key="1">
    <citation type="journal article" date="2020" name="ISME J.">
        <title>Uncovering the hidden diversity of litter-decomposition mechanisms in mushroom-forming fungi.</title>
        <authorList>
            <person name="Floudas D."/>
            <person name="Bentzer J."/>
            <person name="Ahren D."/>
            <person name="Johansson T."/>
            <person name="Persson P."/>
            <person name="Tunlid A."/>
        </authorList>
    </citation>
    <scope>NUCLEOTIDE SEQUENCE [LARGE SCALE GENOMIC DNA]</scope>
    <source>
        <strain evidence="3 4">CBS 146.42</strain>
    </source>
</reference>
<feature type="compositionally biased region" description="Polar residues" evidence="1">
    <location>
        <begin position="546"/>
        <end position="571"/>
    </location>
</feature>
<dbReference type="Gene3D" id="1.25.40.430">
    <property type="match status" value="1"/>
</dbReference>
<feature type="compositionally biased region" description="Polar residues" evidence="1">
    <location>
        <begin position="416"/>
        <end position="428"/>
    </location>
</feature>
<dbReference type="GO" id="GO:0032991">
    <property type="term" value="C:protein-containing complex"/>
    <property type="evidence" value="ECO:0007669"/>
    <property type="project" value="UniProtKB-ARBA"/>
</dbReference>
<dbReference type="Proteomes" id="UP000559027">
    <property type="component" value="Unassembled WGS sequence"/>
</dbReference>
<name>A0A8H5LH68_9AGAR</name>
<gene>
    <name evidence="3" type="ORF">D9756_006673</name>
</gene>
<protein>
    <recommendedName>
        <fullName evidence="2">BUB1 N-terminal domain-containing protein</fullName>
    </recommendedName>
</protein>
<dbReference type="GO" id="GO:0004672">
    <property type="term" value="F:protein kinase activity"/>
    <property type="evidence" value="ECO:0007669"/>
    <property type="project" value="TreeGrafter"/>
</dbReference>
<feature type="compositionally biased region" description="Polar residues" evidence="1">
    <location>
        <begin position="276"/>
        <end position="288"/>
    </location>
</feature>
<feature type="region of interest" description="Disordered" evidence="1">
    <location>
        <begin position="535"/>
        <end position="574"/>
    </location>
</feature>